<evidence type="ECO:0000256" key="1">
    <source>
        <dbReference type="SAM" id="MobiDB-lite"/>
    </source>
</evidence>
<evidence type="ECO:0000313" key="3">
    <source>
        <dbReference type="Proteomes" id="UP000018719"/>
    </source>
</evidence>
<accession>V6HB62</accession>
<protein>
    <submittedName>
        <fullName evidence="2">Uncharacterized protein</fullName>
    </submittedName>
</protein>
<dbReference type="AlphaFoldDB" id="V6HB62"/>
<gene>
    <name evidence="2" type="ORF">LEP1GSC047_2945</name>
</gene>
<name>V6HB62_9LEPT</name>
<proteinExistence type="predicted"/>
<evidence type="ECO:0000313" key="2">
    <source>
        <dbReference type="EMBL" id="EQA36587.1"/>
    </source>
</evidence>
<organism evidence="2 3">
    <name type="scientific">Leptospira inadai serovar Lyme str. 10</name>
    <dbReference type="NCBI Taxonomy" id="1049790"/>
    <lineage>
        <taxon>Bacteria</taxon>
        <taxon>Pseudomonadati</taxon>
        <taxon>Spirochaetota</taxon>
        <taxon>Spirochaetia</taxon>
        <taxon>Leptospirales</taxon>
        <taxon>Leptospiraceae</taxon>
        <taxon>Leptospira</taxon>
    </lineage>
</organism>
<dbReference type="Proteomes" id="UP000018719">
    <property type="component" value="Unassembled WGS sequence"/>
</dbReference>
<comment type="caution">
    <text evidence="2">The sequence shown here is derived from an EMBL/GenBank/DDBJ whole genome shotgun (WGS) entry which is preliminary data.</text>
</comment>
<reference evidence="2 3" key="1">
    <citation type="submission" date="2013-05" db="EMBL/GenBank/DDBJ databases">
        <authorList>
            <person name="Harkins D.M."/>
            <person name="Durkin A.S."/>
            <person name="Brinkac L.M."/>
            <person name="Haft D.H."/>
            <person name="Selengut J.D."/>
            <person name="Sanka R."/>
            <person name="DePew J."/>
            <person name="Purushe J."/>
            <person name="Hartskeerl R.A."/>
            <person name="Ahmed A."/>
            <person name="van der Linden H."/>
            <person name="Goris M.G.A."/>
            <person name="Vinetz J.M."/>
            <person name="Sutton G.G."/>
            <person name="Nierman W.C."/>
            <person name="Fouts D.E."/>
        </authorList>
    </citation>
    <scope>NUCLEOTIDE SEQUENCE [LARGE SCALE GENOMIC DNA]</scope>
    <source>
        <strain evidence="2 3">10</strain>
    </source>
</reference>
<sequence length="45" mass="5142">MSSSLSFLFKESIFDRSRIPTNPTAIQNIGPAPPRSQIMEREFFP</sequence>
<dbReference type="EMBL" id="AHMM02000017">
    <property type="protein sequence ID" value="EQA36587.1"/>
    <property type="molecule type" value="Genomic_DNA"/>
</dbReference>
<feature type="region of interest" description="Disordered" evidence="1">
    <location>
        <begin position="21"/>
        <end position="45"/>
    </location>
</feature>
<dbReference type="STRING" id="1049790.LEP1GSC047_2945"/>